<evidence type="ECO:0000256" key="1">
    <source>
        <dbReference type="ARBA" id="ARBA00007337"/>
    </source>
</evidence>
<evidence type="ECO:0000313" key="5">
    <source>
        <dbReference type="Proteomes" id="UP000674318"/>
    </source>
</evidence>
<dbReference type="InterPro" id="IPR004037">
    <property type="entry name" value="Ribosomal_eL8-like_CS"/>
</dbReference>
<dbReference type="GO" id="GO:0042254">
    <property type="term" value="P:ribosome biogenesis"/>
    <property type="evidence" value="ECO:0007669"/>
    <property type="project" value="InterPro"/>
</dbReference>
<evidence type="ECO:0000259" key="3">
    <source>
        <dbReference type="Pfam" id="PF01248"/>
    </source>
</evidence>
<dbReference type="PANTHER" id="PTHR23105">
    <property type="entry name" value="RIBOSOMAL PROTEIN L7AE FAMILY MEMBER"/>
    <property type="match status" value="1"/>
</dbReference>
<comment type="similarity">
    <text evidence="1">Belongs to the eukaryotic ribosomal protein eL8 family.</text>
</comment>
<evidence type="ECO:0000256" key="2">
    <source>
        <dbReference type="ARBA" id="ARBA00023274"/>
    </source>
</evidence>
<dbReference type="PRINTS" id="PR00881">
    <property type="entry name" value="L7ARS6FAMILY"/>
</dbReference>
<gene>
    <name evidence="4" type="ORF">JKF63_01965</name>
</gene>
<dbReference type="GO" id="GO:0003723">
    <property type="term" value="F:RNA binding"/>
    <property type="evidence" value="ECO:0007669"/>
    <property type="project" value="InterPro"/>
</dbReference>
<sequence>MSQEDQAKATEEYDYDRELYRCPISWPITSDKPKMTKKVYSLIKKSVTANKKKGIVKGIKDVTKAVRKGQKGILVLGADASPYDVVAHFPVMAEEAKIPYVWVPSRQDLGTATQCKRATSVVLLKANEELKSSYEKIVLAIEDLNSQE</sequence>
<dbReference type="RefSeq" id="XP_067754165.1">
    <property type="nucleotide sequence ID" value="XM_067898008.1"/>
</dbReference>
<dbReference type="EMBL" id="JAFJZO010000034">
    <property type="protein sequence ID" value="KAG5494130.1"/>
    <property type="molecule type" value="Genomic_DNA"/>
</dbReference>
<dbReference type="Proteomes" id="UP000674318">
    <property type="component" value="Unassembled WGS sequence"/>
</dbReference>
<dbReference type="InterPro" id="IPR018492">
    <property type="entry name" value="Ribosomal_eL8/Nhp2"/>
</dbReference>
<dbReference type="InterPro" id="IPR004038">
    <property type="entry name" value="Ribosomal_eL8/eL30/eS12/Gad45"/>
</dbReference>
<dbReference type="KEGG" id="phet:94288085"/>
<name>A0A836I0D3_9TRYP</name>
<keyword evidence="2" id="KW-0687">Ribonucleoprotein</keyword>
<proteinExistence type="inferred from homology"/>
<dbReference type="InterPro" id="IPR050257">
    <property type="entry name" value="eL8/uL1-like"/>
</dbReference>
<evidence type="ECO:0000313" key="4">
    <source>
        <dbReference type="EMBL" id="KAG5494130.1"/>
    </source>
</evidence>
<dbReference type="FunFam" id="3.30.1330.30:FF:000048">
    <property type="entry name" value="Nucleolar protein family a member-like protein"/>
    <property type="match status" value="1"/>
</dbReference>
<dbReference type="SUPFAM" id="SSF55315">
    <property type="entry name" value="L30e-like"/>
    <property type="match status" value="1"/>
</dbReference>
<dbReference type="GO" id="GO:1990904">
    <property type="term" value="C:ribonucleoprotein complex"/>
    <property type="evidence" value="ECO:0007669"/>
    <property type="project" value="UniProtKB-KW"/>
</dbReference>
<reference evidence="4 5" key="1">
    <citation type="submission" date="2021-02" db="EMBL/GenBank/DDBJ databases">
        <title>Porcisia hertigi Genome sequencing and assembly.</title>
        <authorList>
            <person name="Almutairi H."/>
            <person name="Gatherer D."/>
        </authorList>
    </citation>
    <scope>NUCLEOTIDE SEQUENCE [LARGE SCALE GENOMIC DNA]</scope>
    <source>
        <strain evidence="4 5">C119</strain>
    </source>
</reference>
<keyword evidence="5" id="KW-1185">Reference proteome</keyword>
<dbReference type="PROSITE" id="PS01082">
    <property type="entry name" value="RIBOSOMAL_L7AE"/>
    <property type="match status" value="1"/>
</dbReference>
<dbReference type="Gene3D" id="3.30.1330.30">
    <property type="match status" value="1"/>
</dbReference>
<protein>
    <recommendedName>
        <fullName evidence="3">Ribosomal protein eL8/eL30/eS12/Gadd45 domain-containing protein</fullName>
    </recommendedName>
</protein>
<accession>A0A836I0D3</accession>
<organism evidence="4 5">
    <name type="scientific">Porcisia hertigi</name>
    <dbReference type="NCBI Taxonomy" id="2761500"/>
    <lineage>
        <taxon>Eukaryota</taxon>
        <taxon>Discoba</taxon>
        <taxon>Euglenozoa</taxon>
        <taxon>Kinetoplastea</taxon>
        <taxon>Metakinetoplastina</taxon>
        <taxon>Trypanosomatida</taxon>
        <taxon>Trypanosomatidae</taxon>
        <taxon>Leishmaniinae</taxon>
        <taxon>Porcisia</taxon>
    </lineage>
</organism>
<dbReference type="InterPro" id="IPR029064">
    <property type="entry name" value="Ribosomal_eL30-like_sf"/>
</dbReference>
<dbReference type="GeneID" id="94288085"/>
<dbReference type="AlphaFoldDB" id="A0A836I0D3"/>
<dbReference type="Pfam" id="PF01248">
    <property type="entry name" value="Ribosomal_L7Ae"/>
    <property type="match status" value="1"/>
</dbReference>
<comment type="caution">
    <text evidence="4">The sequence shown here is derived from an EMBL/GenBank/DDBJ whole genome shotgun (WGS) entry which is preliminary data.</text>
</comment>
<feature type="domain" description="Ribosomal protein eL8/eL30/eS12/Gadd45" evidence="3">
    <location>
        <begin position="45"/>
        <end position="131"/>
    </location>
</feature>
<dbReference type="OrthoDB" id="5364946at2759"/>